<dbReference type="EMBL" id="RBNH01000016">
    <property type="protein sequence ID" value="RKO21606.1"/>
    <property type="molecule type" value="Genomic_DNA"/>
</dbReference>
<protein>
    <submittedName>
        <fullName evidence="3">Uncharacterized protein</fullName>
    </submittedName>
</protein>
<keyword evidence="2" id="KW-1133">Transmembrane helix</keyword>
<keyword evidence="2" id="KW-0812">Transmembrane</keyword>
<gene>
    <name evidence="3" type="ORF">D7Z96_16080</name>
</gene>
<evidence type="ECO:0000256" key="1">
    <source>
        <dbReference type="SAM" id="MobiDB-lite"/>
    </source>
</evidence>
<dbReference type="AlphaFoldDB" id="A0A3B0F3V9"/>
<evidence type="ECO:0000313" key="3">
    <source>
        <dbReference type="EMBL" id="RKO21606.1"/>
    </source>
</evidence>
<sequence>MDDIYREVGMAALSGSSLEMLRCTVSLRRVFLWLLLGLLLAGAASYTYGSRYAIVPSNAPVQSAGEEGAMAVPLPDEVEKDCCERRQAPRSEPAPIRTGVVDPPSLTVQQPEQGMLEGPTPPEPDLPALTVIKLSVSRT</sequence>
<keyword evidence="2" id="KW-0472">Membrane</keyword>
<evidence type="ECO:0000256" key="2">
    <source>
        <dbReference type="SAM" id="Phobius"/>
    </source>
</evidence>
<dbReference type="Proteomes" id="UP000273159">
    <property type="component" value="Unassembled WGS sequence"/>
</dbReference>
<name>A0A3B0F3V9_PSEPS</name>
<comment type="caution">
    <text evidence="3">The sequence shown here is derived from an EMBL/GenBank/DDBJ whole genome shotgun (WGS) entry which is preliminary data.</text>
</comment>
<feature type="transmembrane region" description="Helical" evidence="2">
    <location>
        <begin position="30"/>
        <end position="48"/>
    </location>
</feature>
<reference evidence="3 4" key="1">
    <citation type="submission" date="2018-10" db="EMBL/GenBank/DDBJ databases">
        <title>Genome-guide identification and characterization of bacteria that degrade polycyclic aromatic hydrocarbons and resist hexavalent chromium simultaneously.</title>
        <authorList>
            <person name="Feng H."/>
        </authorList>
    </citation>
    <scope>NUCLEOTIDE SEQUENCE [LARGE SCALE GENOMIC DNA]</scope>
    <source>
        <strain evidence="3 4">J015</strain>
    </source>
</reference>
<evidence type="ECO:0000313" key="4">
    <source>
        <dbReference type="Proteomes" id="UP000273159"/>
    </source>
</evidence>
<organism evidence="3 4">
    <name type="scientific">Pseudarthrobacter phenanthrenivorans</name>
    <name type="common">Arthrobacter phenanthrenivorans</name>
    <dbReference type="NCBI Taxonomy" id="361575"/>
    <lineage>
        <taxon>Bacteria</taxon>
        <taxon>Bacillati</taxon>
        <taxon>Actinomycetota</taxon>
        <taxon>Actinomycetes</taxon>
        <taxon>Micrococcales</taxon>
        <taxon>Micrococcaceae</taxon>
        <taxon>Pseudarthrobacter</taxon>
    </lineage>
</organism>
<accession>A0A3B0F3V9</accession>
<dbReference type="RefSeq" id="WP_120693169.1">
    <property type="nucleotide sequence ID" value="NZ_RBNH01000016.1"/>
</dbReference>
<reference evidence="4" key="2">
    <citation type="submission" date="2018-10" db="EMBL/GenBank/DDBJ databases">
        <authorList>
            <person name="Wang Y."/>
            <person name="Wang J."/>
            <person name="Yang X."/>
            <person name="Wang Z."/>
            <person name="Huang Y."/>
        </authorList>
    </citation>
    <scope>NUCLEOTIDE SEQUENCE [LARGE SCALE GENOMIC DNA]</scope>
    <source>
        <strain evidence="4">J015</strain>
    </source>
</reference>
<proteinExistence type="predicted"/>
<feature type="region of interest" description="Disordered" evidence="1">
    <location>
        <begin position="86"/>
        <end position="127"/>
    </location>
</feature>